<evidence type="ECO:0000313" key="3">
    <source>
        <dbReference type="EMBL" id="MDQ0396401.1"/>
    </source>
</evidence>
<keyword evidence="4" id="KW-1185">Reference proteome</keyword>
<dbReference type="InterPro" id="IPR045530">
    <property type="entry name" value="DO-GTPase1"/>
</dbReference>
<dbReference type="RefSeq" id="WP_307436627.1">
    <property type="nucleotide sequence ID" value="NZ_JAUSVK010000001.1"/>
</dbReference>
<dbReference type="Pfam" id="PF19975">
    <property type="entry name" value="DO-GTPase1"/>
    <property type="match status" value="1"/>
</dbReference>
<gene>
    <name evidence="3" type="ORF">J3R73_006193</name>
</gene>
<evidence type="ECO:0000259" key="2">
    <source>
        <dbReference type="Pfam" id="PF19975"/>
    </source>
</evidence>
<accession>A0ABU0FP62</accession>
<name>A0ABU0FP62_9HYPH</name>
<dbReference type="EMBL" id="JAUSVK010000001">
    <property type="protein sequence ID" value="MDQ0396401.1"/>
    <property type="molecule type" value="Genomic_DNA"/>
</dbReference>
<evidence type="ECO:0000256" key="1">
    <source>
        <dbReference type="SAM" id="MobiDB-lite"/>
    </source>
</evidence>
<evidence type="ECO:0000313" key="4">
    <source>
        <dbReference type="Proteomes" id="UP001237448"/>
    </source>
</evidence>
<dbReference type="InterPro" id="IPR027417">
    <property type="entry name" value="P-loop_NTPase"/>
</dbReference>
<proteinExistence type="predicted"/>
<sequence length="303" mass="33719">MAEGGKQRVSISIIGLPESGKTTFLAALWELVNERRIAKVLSFDSIGENDHSYLRKIVTVWRRATEQARTRLTGLSAVRMNLKDGDGNVVEVVMPDAPGEDFRAMWEDRELGRVLGESLAGGNIMLLVNGNKIKPPAWVTERAAQRRATGRQKTQALPKEWHPSLAPTQVQLVDLLQLISHAPVGRAGRRIVVMISAWDKVEGERLTPDTFLAAKLPLLAQYLEAGRDGWTSRVYGVSAQGGEYDGNDANSEPAEGEGPMKKTQKRRDANRLREVDIPANRIRLVLGERESNDLTEPLQWLMR</sequence>
<feature type="region of interest" description="Disordered" evidence="1">
    <location>
        <begin position="241"/>
        <end position="269"/>
    </location>
</feature>
<protein>
    <recommendedName>
        <fullName evidence="2">Double-GTPase 1 domain-containing protein</fullName>
    </recommendedName>
</protein>
<organism evidence="3 4">
    <name type="scientific">Labrys monachus</name>
    <dbReference type="NCBI Taxonomy" id="217067"/>
    <lineage>
        <taxon>Bacteria</taxon>
        <taxon>Pseudomonadati</taxon>
        <taxon>Pseudomonadota</taxon>
        <taxon>Alphaproteobacteria</taxon>
        <taxon>Hyphomicrobiales</taxon>
        <taxon>Xanthobacteraceae</taxon>
        <taxon>Labrys</taxon>
    </lineage>
</organism>
<reference evidence="3 4" key="1">
    <citation type="submission" date="2023-07" db="EMBL/GenBank/DDBJ databases">
        <title>Genomic Encyclopedia of Type Strains, Phase IV (KMG-IV): sequencing the most valuable type-strain genomes for metagenomic binning, comparative biology and taxonomic classification.</title>
        <authorList>
            <person name="Goeker M."/>
        </authorList>
    </citation>
    <scope>NUCLEOTIDE SEQUENCE [LARGE SCALE GENOMIC DNA]</scope>
    <source>
        <strain evidence="3 4">DSM 5896</strain>
    </source>
</reference>
<dbReference type="SUPFAM" id="SSF52540">
    <property type="entry name" value="P-loop containing nucleoside triphosphate hydrolases"/>
    <property type="match status" value="1"/>
</dbReference>
<comment type="caution">
    <text evidence="3">The sequence shown here is derived from an EMBL/GenBank/DDBJ whole genome shotgun (WGS) entry which is preliminary data.</text>
</comment>
<dbReference type="Proteomes" id="UP001237448">
    <property type="component" value="Unassembled WGS sequence"/>
</dbReference>
<feature type="domain" description="Double-GTPase 1" evidence="2">
    <location>
        <begin position="13"/>
        <end position="301"/>
    </location>
</feature>